<dbReference type="eggNOG" id="ENOG502RCR0">
    <property type="taxonomic scope" value="Eukaryota"/>
</dbReference>
<dbReference type="Pfam" id="PF14880">
    <property type="entry name" value="COX14"/>
    <property type="match status" value="1"/>
</dbReference>
<dbReference type="Proteomes" id="UP000015241">
    <property type="component" value="Unassembled WGS sequence"/>
</dbReference>
<keyword evidence="4 5" id="KW-0472">Membrane</keyword>
<evidence type="ECO:0000256" key="5">
    <source>
        <dbReference type="SAM" id="Phobius"/>
    </source>
</evidence>
<keyword evidence="2 5" id="KW-0812">Transmembrane</keyword>
<dbReference type="EMBL" id="KE504135">
    <property type="protein sequence ID" value="EPT02435.1"/>
    <property type="molecule type" value="Genomic_DNA"/>
</dbReference>
<evidence type="ECO:0000256" key="1">
    <source>
        <dbReference type="ARBA" id="ARBA00004167"/>
    </source>
</evidence>
<keyword evidence="3 5" id="KW-1133">Transmembrane helix</keyword>
<dbReference type="GO" id="GO:0016020">
    <property type="term" value="C:membrane"/>
    <property type="evidence" value="ECO:0007669"/>
    <property type="project" value="UniProtKB-SubCell"/>
</dbReference>
<reference evidence="6 7" key="1">
    <citation type="journal article" date="2012" name="Science">
        <title>The Paleozoic origin of enzymatic lignin decomposition reconstructed from 31 fungal genomes.</title>
        <authorList>
            <person name="Floudas D."/>
            <person name="Binder M."/>
            <person name="Riley R."/>
            <person name="Barry K."/>
            <person name="Blanchette R.A."/>
            <person name="Henrissat B."/>
            <person name="Martinez A.T."/>
            <person name="Otillar R."/>
            <person name="Spatafora J.W."/>
            <person name="Yadav J.S."/>
            <person name="Aerts A."/>
            <person name="Benoit I."/>
            <person name="Boyd A."/>
            <person name="Carlson A."/>
            <person name="Copeland A."/>
            <person name="Coutinho P.M."/>
            <person name="de Vries R.P."/>
            <person name="Ferreira P."/>
            <person name="Findley K."/>
            <person name="Foster B."/>
            <person name="Gaskell J."/>
            <person name="Glotzer D."/>
            <person name="Gorecki P."/>
            <person name="Heitman J."/>
            <person name="Hesse C."/>
            <person name="Hori C."/>
            <person name="Igarashi K."/>
            <person name="Jurgens J.A."/>
            <person name="Kallen N."/>
            <person name="Kersten P."/>
            <person name="Kohler A."/>
            <person name="Kuees U."/>
            <person name="Kumar T.K.A."/>
            <person name="Kuo A."/>
            <person name="LaButti K."/>
            <person name="Larrondo L.F."/>
            <person name="Lindquist E."/>
            <person name="Ling A."/>
            <person name="Lombard V."/>
            <person name="Lucas S."/>
            <person name="Lundell T."/>
            <person name="Martin R."/>
            <person name="McLaughlin D.J."/>
            <person name="Morgenstern I."/>
            <person name="Morin E."/>
            <person name="Murat C."/>
            <person name="Nagy L.G."/>
            <person name="Nolan M."/>
            <person name="Ohm R.A."/>
            <person name="Patyshakuliyeva A."/>
            <person name="Rokas A."/>
            <person name="Ruiz-Duenas F.J."/>
            <person name="Sabat G."/>
            <person name="Salamov A."/>
            <person name="Samejima M."/>
            <person name="Schmutz J."/>
            <person name="Slot J.C."/>
            <person name="St John F."/>
            <person name="Stenlid J."/>
            <person name="Sun H."/>
            <person name="Sun S."/>
            <person name="Syed K."/>
            <person name="Tsang A."/>
            <person name="Wiebenga A."/>
            <person name="Young D."/>
            <person name="Pisabarro A."/>
            <person name="Eastwood D.C."/>
            <person name="Martin F."/>
            <person name="Cullen D."/>
            <person name="Grigoriev I.V."/>
            <person name="Hibbett D.S."/>
        </authorList>
    </citation>
    <scope>NUCLEOTIDE SEQUENCE</scope>
    <source>
        <strain evidence="7">FP-58527</strain>
    </source>
</reference>
<evidence type="ECO:0000313" key="7">
    <source>
        <dbReference type="Proteomes" id="UP000015241"/>
    </source>
</evidence>
<dbReference type="HOGENOM" id="CLU_158784_1_0_1"/>
<proteinExistence type="predicted"/>
<dbReference type="AlphaFoldDB" id="S8FVZ4"/>
<keyword evidence="7" id="KW-1185">Reference proteome</keyword>
<organism evidence="6 7">
    <name type="scientific">Fomitopsis schrenkii</name>
    <name type="common">Brown rot fungus</name>
    <dbReference type="NCBI Taxonomy" id="2126942"/>
    <lineage>
        <taxon>Eukaryota</taxon>
        <taxon>Fungi</taxon>
        <taxon>Dikarya</taxon>
        <taxon>Basidiomycota</taxon>
        <taxon>Agaricomycotina</taxon>
        <taxon>Agaricomycetes</taxon>
        <taxon>Polyporales</taxon>
        <taxon>Fomitopsis</taxon>
    </lineage>
</organism>
<evidence type="ECO:0000256" key="3">
    <source>
        <dbReference type="ARBA" id="ARBA00022989"/>
    </source>
</evidence>
<dbReference type="STRING" id="743788.S8FVZ4"/>
<dbReference type="InterPro" id="IPR029208">
    <property type="entry name" value="COX14"/>
</dbReference>
<sequence length="88" mass="9854">MSTRPRMSITDILHRGLLYTLVGITVWGVVMIGVVHRDTLKRGRVERHYPEALALQEADVQKDKEAEDNEIALAQAAQAALEKTGKSW</sequence>
<dbReference type="OrthoDB" id="7961613at2759"/>
<comment type="subcellular location">
    <subcellularLocation>
        <location evidence="1">Membrane</location>
        <topology evidence="1">Single-pass membrane protein</topology>
    </subcellularLocation>
</comment>
<feature type="transmembrane region" description="Helical" evidence="5">
    <location>
        <begin position="12"/>
        <end position="35"/>
    </location>
</feature>
<dbReference type="InParanoid" id="S8FVZ4"/>
<gene>
    <name evidence="6" type="ORF">FOMPIDRAFT_82593</name>
</gene>
<accession>S8FVZ4</accession>
<evidence type="ECO:0000313" key="6">
    <source>
        <dbReference type="EMBL" id="EPT02435.1"/>
    </source>
</evidence>
<protein>
    <submittedName>
        <fullName evidence="6">Uncharacterized protein</fullName>
    </submittedName>
</protein>
<evidence type="ECO:0000256" key="2">
    <source>
        <dbReference type="ARBA" id="ARBA00022692"/>
    </source>
</evidence>
<evidence type="ECO:0000256" key="4">
    <source>
        <dbReference type="ARBA" id="ARBA00023136"/>
    </source>
</evidence>
<name>S8FVZ4_FOMSC</name>